<name>A0ABN6MJI9_9ACTN</name>
<protein>
    <submittedName>
        <fullName evidence="1">Uncharacterized protein</fullName>
    </submittedName>
</protein>
<evidence type="ECO:0000313" key="2">
    <source>
        <dbReference type="Proteomes" id="UP001320544"/>
    </source>
</evidence>
<keyword evidence="2" id="KW-1185">Reference proteome</keyword>
<organism evidence="1 2">
    <name type="scientific">Raoultibacter timonensis</name>
    <dbReference type="NCBI Taxonomy" id="1907662"/>
    <lineage>
        <taxon>Bacteria</taxon>
        <taxon>Bacillati</taxon>
        <taxon>Actinomycetota</taxon>
        <taxon>Coriobacteriia</taxon>
        <taxon>Eggerthellales</taxon>
        <taxon>Eggerthellaceae</taxon>
        <taxon>Raoultibacter</taxon>
    </lineage>
</organism>
<sequence>MAIEKSPDYGIMQKLVDDLFATDEFVRRLDAVLMAESYDLPPDLIEVVELLPPGTYNRQRLCDQINSSIAGHGWGYVYGTVE</sequence>
<accession>A0ABN6MJI9</accession>
<gene>
    <name evidence="1" type="ORF">CE91St30_27510</name>
</gene>
<dbReference type="Proteomes" id="UP001320544">
    <property type="component" value="Chromosome"/>
</dbReference>
<dbReference type="EMBL" id="AP025564">
    <property type="protein sequence ID" value="BDE97418.1"/>
    <property type="molecule type" value="Genomic_DNA"/>
</dbReference>
<dbReference type="RefSeq" id="WP_244386703.1">
    <property type="nucleotide sequence ID" value="NZ_AP025564.1"/>
</dbReference>
<proteinExistence type="predicted"/>
<reference evidence="1 2" key="1">
    <citation type="submission" date="2022-01" db="EMBL/GenBank/DDBJ databases">
        <title>Novel bile acid biosynthetic pathways are enriched in the microbiome of centenarians.</title>
        <authorList>
            <person name="Sato Y."/>
            <person name="Atarashi K."/>
            <person name="Plichta R.D."/>
            <person name="Arai Y."/>
            <person name="Sasajima S."/>
            <person name="Kearney M.S."/>
            <person name="Suda W."/>
            <person name="Takeshita K."/>
            <person name="Sasaki T."/>
            <person name="Okamoto S."/>
            <person name="Skelly N.A."/>
            <person name="Okamura Y."/>
            <person name="Vlamakis H."/>
            <person name="Li Y."/>
            <person name="Tanoue T."/>
            <person name="Takei H."/>
            <person name="Nittono H."/>
            <person name="Narushima S."/>
            <person name="Irie J."/>
            <person name="Itoh H."/>
            <person name="Moriya K."/>
            <person name="Sugiura Y."/>
            <person name="Suematsu M."/>
            <person name="Moritoki N."/>
            <person name="Shibata S."/>
            <person name="Littman R.D."/>
            <person name="Fischbach A.M."/>
            <person name="Uwamino Y."/>
            <person name="Inoue T."/>
            <person name="Honda A."/>
            <person name="Hattori M."/>
            <person name="Murai T."/>
            <person name="Xavier J.R."/>
            <person name="Hirose N."/>
            <person name="Honda K."/>
        </authorList>
    </citation>
    <scope>NUCLEOTIDE SEQUENCE [LARGE SCALE GENOMIC DNA]</scope>
    <source>
        <strain evidence="1 2">CE91-St30</strain>
    </source>
</reference>
<evidence type="ECO:0000313" key="1">
    <source>
        <dbReference type="EMBL" id="BDE97418.1"/>
    </source>
</evidence>